<feature type="domain" description="PTS EIIA type-2" evidence="1">
    <location>
        <begin position="5"/>
        <end position="149"/>
    </location>
</feature>
<dbReference type="InterPro" id="IPR051541">
    <property type="entry name" value="PTS_SugarTrans_NitroReg"/>
</dbReference>
<dbReference type="Proteomes" id="UP000503820">
    <property type="component" value="Unassembled WGS sequence"/>
</dbReference>
<organism evidence="2 3">
    <name type="scientific">Desulfovibrio psychrotolerans</name>
    <dbReference type="NCBI Taxonomy" id="415242"/>
    <lineage>
        <taxon>Bacteria</taxon>
        <taxon>Pseudomonadati</taxon>
        <taxon>Thermodesulfobacteriota</taxon>
        <taxon>Desulfovibrionia</taxon>
        <taxon>Desulfovibrionales</taxon>
        <taxon>Desulfovibrionaceae</taxon>
        <taxon>Desulfovibrio</taxon>
    </lineage>
</organism>
<comment type="caution">
    <text evidence="2">The sequence shown here is derived from an EMBL/GenBank/DDBJ whole genome shotgun (WGS) entry which is preliminary data.</text>
</comment>
<dbReference type="GO" id="GO:0030295">
    <property type="term" value="F:protein kinase activator activity"/>
    <property type="evidence" value="ECO:0007669"/>
    <property type="project" value="TreeGrafter"/>
</dbReference>
<dbReference type="PROSITE" id="PS51094">
    <property type="entry name" value="PTS_EIIA_TYPE_2"/>
    <property type="match status" value="1"/>
</dbReference>
<dbReference type="EMBL" id="BLVP01000001">
    <property type="protein sequence ID" value="GFM35446.1"/>
    <property type="molecule type" value="Genomic_DNA"/>
</dbReference>
<dbReference type="RefSeq" id="WP_174408170.1">
    <property type="nucleotide sequence ID" value="NZ_BLVP01000001.1"/>
</dbReference>
<dbReference type="AlphaFoldDB" id="A0A7J0BP27"/>
<proteinExistence type="predicted"/>
<dbReference type="Gene3D" id="3.40.930.10">
    <property type="entry name" value="Mannitol-specific EII, Chain A"/>
    <property type="match status" value="1"/>
</dbReference>
<dbReference type="Pfam" id="PF00359">
    <property type="entry name" value="PTS_EIIA_2"/>
    <property type="match status" value="1"/>
</dbReference>
<dbReference type="PANTHER" id="PTHR47738:SF1">
    <property type="entry name" value="NITROGEN REGULATORY PROTEIN"/>
    <property type="match status" value="1"/>
</dbReference>
<accession>A0A7J0BP27</accession>
<evidence type="ECO:0000313" key="3">
    <source>
        <dbReference type="Proteomes" id="UP000503820"/>
    </source>
</evidence>
<dbReference type="InterPro" id="IPR002178">
    <property type="entry name" value="PTS_EIIA_type-2_dom"/>
</dbReference>
<evidence type="ECO:0000313" key="2">
    <source>
        <dbReference type="EMBL" id="GFM35446.1"/>
    </source>
</evidence>
<dbReference type="SUPFAM" id="SSF55804">
    <property type="entry name" value="Phoshotransferase/anion transport protein"/>
    <property type="match status" value="1"/>
</dbReference>
<keyword evidence="3" id="KW-1185">Reference proteome</keyword>
<sequence length="149" mass="16195">MKLGEYLDKTMILPELTASTKEEVLAELVAPVIAACPQLDAESVVNVLRERESLGTTGIGDGIAIPHGKLDNLDRIILVAGRSTGGVDFEALDFKLCTIFFLVLAPEQVAGMHLRILAQISRLLKDPEFRSSFLSAPDADVLWHLLNNA</sequence>
<dbReference type="PANTHER" id="PTHR47738">
    <property type="entry name" value="PTS SYSTEM FRUCTOSE-LIKE EIIA COMPONENT-RELATED"/>
    <property type="match status" value="1"/>
</dbReference>
<reference evidence="2 3" key="1">
    <citation type="submission" date="2020-05" db="EMBL/GenBank/DDBJ databases">
        <title>Draft genome sequence of Desulfovibrio psychrotolerans JS1T.</title>
        <authorList>
            <person name="Ueno A."/>
            <person name="Tamazawa S."/>
            <person name="Tamamura S."/>
            <person name="Murakami T."/>
            <person name="Kiyama T."/>
            <person name="Inomata H."/>
            <person name="Amano Y."/>
            <person name="Miyakawa K."/>
            <person name="Tamaki H."/>
            <person name="Naganuma T."/>
            <person name="Kaneko K."/>
        </authorList>
    </citation>
    <scope>NUCLEOTIDE SEQUENCE [LARGE SCALE GENOMIC DNA]</scope>
    <source>
        <strain evidence="2 3">JS1</strain>
    </source>
</reference>
<dbReference type="CDD" id="cd00211">
    <property type="entry name" value="PTS_IIA_fru"/>
    <property type="match status" value="1"/>
</dbReference>
<dbReference type="PROSITE" id="PS00372">
    <property type="entry name" value="PTS_EIIA_TYPE_2_HIS"/>
    <property type="match status" value="1"/>
</dbReference>
<name>A0A7J0BP27_9BACT</name>
<gene>
    <name evidence="2" type="ORF">DSM19430T_01300</name>
</gene>
<protein>
    <submittedName>
        <fullName evidence="2">PTS fructose transporter subunit IIA</fullName>
    </submittedName>
</protein>
<dbReference type="InterPro" id="IPR016152">
    <property type="entry name" value="PTrfase/Anion_transptr"/>
</dbReference>
<evidence type="ECO:0000259" key="1">
    <source>
        <dbReference type="PROSITE" id="PS51094"/>
    </source>
</evidence>